<sequence length="280" mass="31171">MVSEQSNDEILEKILEITQTKTATATTMEKLLQRIQTPPIYPMGQPSPPPAQPFGQKPLHASPLSSAWAHMSPSVNLTAHLIRFYLSSPVQPSHPFNHPPPHALPIAVGQQPLKLYSANLSVDPLQQPFFFRNGTDQYHNRSGIEAGESSAPSRYGQPYVCGLKINQTYRRAVFEVSASLAQTDLPMYSKNPVISLPNMPSNYITNSVAFNARSLTHDNEKPILVCEHYKKQQHNKDQCWKLHDWPPKGKERSSNEQQNSGRADVRETASTSQPIGPTAS</sequence>
<dbReference type="EMBL" id="SSTD01016048">
    <property type="protein sequence ID" value="TYK01728.1"/>
    <property type="molecule type" value="Genomic_DNA"/>
</dbReference>
<accession>A0A5D3BRU7</accession>
<protein>
    <submittedName>
        <fullName evidence="2">Uncharacterized protein</fullName>
    </submittedName>
</protein>
<organism evidence="2 3">
    <name type="scientific">Cucumis melo var. makuwa</name>
    <name type="common">Oriental melon</name>
    <dbReference type="NCBI Taxonomy" id="1194695"/>
    <lineage>
        <taxon>Eukaryota</taxon>
        <taxon>Viridiplantae</taxon>
        <taxon>Streptophyta</taxon>
        <taxon>Embryophyta</taxon>
        <taxon>Tracheophyta</taxon>
        <taxon>Spermatophyta</taxon>
        <taxon>Magnoliopsida</taxon>
        <taxon>eudicotyledons</taxon>
        <taxon>Gunneridae</taxon>
        <taxon>Pentapetalae</taxon>
        <taxon>rosids</taxon>
        <taxon>fabids</taxon>
        <taxon>Cucurbitales</taxon>
        <taxon>Cucurbitaceae</taxon>
        <taxon>Benincaseae</taxon>
        <taxon>Cucumis</taxon>
    </lineage>
</organism>
<feature type="compositionally biased region" description="Polar residues" evidence="1">
    <location>
        <begin position="268"/>
        <end position="280"/>
    </location>
</feature>
<evidence type="ECO:0000313" key="2">
    <source>
        <dbReference type="EMBL" id="TYK01728.1"/>
    </source>
</evidence>
<reference evidence="2 3" key="1">
    <citation type="submission" date="2019-08" db="EMBL/GenBank/DDBJ databases">
        <title>Draft genome sequences of two oriental melons (Cucumis melo L. var makuwa).</title>
        <authorList>
            <person name="Kwon S.-Y."/>
        </authorList>
    </citation>
    <scope>NUCLEOTIDE SEQUENCE [LARGE SCALE GENOMIC DNA]</scope>
    <source>
        <strain evidence="3">cv. Chang Bougi</strain>
        <tissue evidence="2">Leaf</tissue>
    </source>
</reference>
<gene>
    <name evidence="2" type="ORF">E5676_scaffold775G00530</name>
</gene>
<dbReference type="AlphaFoldDB" id="A0A5D3BRU7"/>
<evidence type="ECO:0000313" key="3">
    <source>
        <dbReference type="Proteomes" id="UP000321947"/>
    </source>
</evidence>
<proteinExistence type="predicted"/>
<dbReference type="Proteomes" id="UP000321947">
    <property type="component" value="Unassembled WGS sequence"/>
</dbReference>
<feature type="compositionally biased region" description="Basic and acidic residues" evidence="1">
    <location>
        <begin position="240"/>
        <end position="254"/>
    </location>
</feature>
<evidence type="ECO:0000256" key="1">
    <source>
        <dbReference type="SAM" id="MobiDB-lite"/>
    </source>
</evidence>
<name>A0A5D3BRU7_CUCMM</name>
<comment type="caution">
    <text evidence="2">The sequence shown here is derived from an EMBL/GenBank/DDBJ whole genome shotgun (WGS) entry which is preliminary data.</text>
</comment>
<feature type="region of interest" description="Disordered" evidence="1">
    <location>
        <begin position="240"/>
        <end position="280"/>
    </location>
</feature>